<organism evidence="3 4">
    <name type="scientific">Aspergillus ellipticus CBS 707.79</name>
    <dbReference type="NCBI Taxonomy" id="1448320"/>
    <lineage>
        <taxon>Eukaryota</taxon>
        <taxon>Fungi</taxon>
        <taxon>Dikarya</taxon>
        <taxon>Ascomycota</taxon>
        <taxon>Pezizomycotina</taxon>
        <taxon>Eurotiomycetes</taxon>
        <taxon>Eurotiomycetidae</taxon>
        <taxon>Eurotiales</taxon>
        <taxon>Aspergillaceae</taxon>
        <taxon>Aspergillus</taxon>
        <taxon>Aspergillus subgen. Circumdati</taxon>
    </lineage>
</organism>
<evidence type="ECO:0000313" key="4">
    <source>
        <dbReference type="Proteomes" id="UP000247810"/>
    </source>
</evidence>
<feature type="region of interest" description="Disordered" evidence="1">
    <location>
        <begin position="910"/>
        <end position="941"/>
    </location>
</feature>
<feature type="compositionally biased region" description="Basic and acidic residues" evidence="1">
    <location>
        <begin position="324"/>
        <end position="349"/>
    </location>
</feature>
<feature type="compositionally biased region" description="Basic and acidic residues" evidence="1">
    <location>
        <begin position="433"/>
        <end position="445"/>
    </location>
</feature>
<reference evidence="3 4" key="1">
    <citation type="submission" date="2018-02" db="EMBL/GenBank/DDBJ databases">
        <title>The genomes of Aspergillus section Nigri reveals drivers in fungal speciation.</title>
        <authorList>
            <consortium name="DOE Joint Genome Institute"/>
            <person name="Vesth T.C."/>
            <person name="Nybo J."/>
            <person name="Theobald S."/>
            <person name="Brandl J."/>
            <person name="Frisvad J.C."/>
            <person name="Nielsen K.F."/>
            <person name="Lyhne E.K."/>
            <person name="Kogle M.E."/>
            <person name="Kuo A."/>
            <person name="Riley R."/>
            <person name="Clum A."/>
            <person name="Nolan M."/>
            <person name="Lipzen A."/>
            <person name="Salamov A."/>
            <person name="Henrissat B."/>
            <person name="Wiebenga A."/>
            <person name="De vries R.P."/>
            <person name="Grigoriev I.V."/>
            <person name="Mortensen U.H."/>
            <person name="Andersen M.R."/>
            <person name="Baker S.E."/>
        </authorList>
    </citation>
    <scope>NUCLEOTIDE SEQUENCE [LARGE SCALE GENOMIC DNA]</scope>
    <source>
        <strain evidence="3 4">CBS 707.79</strain>
    </source>
</reference>
<feature type="domain" description="DUF7357" evidence="2">
    <location>
        <begin position="1"/>
        <end position="174"/>
    </location>
</feature>
<feature type="compositionally biased region" description="Polar residues" evidence="1">
    <location>
        <begin position="637"/>
        <end position="649"/>
    </location>
</feature>
<accession>A0A319D740</accession>
<protein>
    <recommendedName>
        <fullName evidence="2">DUF7357 domain-containing protein</fullName>
    </recommendedName>
</protein>
<feature type="region of interest" description="Disordered" evidence="1">
    <location>
        <begin position="216"/>
        <end position="242"/>
    </location>
</feature>
<feature type="compositionally biased region" description="Polar residues" evidence="1">
    <location>
        <begin position="418"/>
        <end position="427"/>
    </location>
</feature>
<keyword evidence="4" id="KW-1185">Reference proteome</keyword>
<feature type="compositionally biased region" description="Basic and acidic residues" evidence="1">
    <location>
        <begin position="216"/>
        <end position="226"/>
    </location>
</feature>
<feature type="region of interest" description="Disordered" evidence="1">
    <location>
        <begin position="286"/>
        <end position="567"/>
    </location>
</feature>
<feature type="compositionally biased region" description="Basic and acidic residues" evidence="1">
    <location>
        <begin position="653"/>
        <end position="675"/>
    </location>
</feature>
<feature type="compositionally biased region" description="Basic residues" evidence="1">
    <location>
        <begin position="1309"/>
        <end position="1319"/>
    </location>
</feature>
<dbReference type="InterPro" id="IPR055781">
    <property type="entry name" value="DUF7357"/>
</dbReference>
<dbReference type="VEuPathDB" id="FungiDB:BO71DRAFT_361559"/>
<feature type="compositionally biased region" description="Polar residues" evidence="1">
    <location>
        <begin position="1262"/>
        <end position="1281"/>
    </location>
</feature>
<sequence length="1319" mass="144558">MRLHLLIQRHGLPVTRILWTTSPPSLYGHNAPSASSMVPAASSALTSSRAPNALYSNGGYTIAQLLEDVNEVIPIETEPTLFDSEGTGQWGLEDYVVEVGGSECLHFMEVEGLLRDGDEILIRALQISDLRARRLSGRHQISNDGKHLIDGVPFGKPFLKRPTTSRPAITIPPRKKRRTSVAAWDYGSRYQEEDTEWALNQPGLSQELSIFKADDRLGREDEHAEAYQDDYADYHEPEEDGDGTVIRHTVEEADDQASDSDSDMSNIDEEDLADELKGLEEDLDISTMPATETDGEQADSTGYPLRSRRTASRTVPRKSSLADPRTKKTPNFDETRRDSKVVTFKDQKPESSLLKHSTSPASKAKVSEKIVTDKANQERVATTKQKAVPDHKVDADATIQAHAIPPVPQTAALVPEQPIQSPVSLQKTPGIHSEPETPRSRESVGKAKPTSGDLAGPVSEASDRDSSASDSDSSDSDSSDSDSIDSSDASDSNDASDSSDEDSLSESEGSSSDSEDDSSSDSDASSSSESEDELSDSDIEEELQPKTNPPGAGSLRTKKSNQRSKLRRRLAKLKELGALPAQADFAALRGWEDMHGHSYYVPEVKLSARDQERVEFEAKRKKLLRDLESGGVDVTAVPQSDPQSTTRNAQAPVEEKVAEDDSKETGPEPSKRRTLDVASSRRLLFGSLGVRTPRTKEDEEATRKKLAGKTPNNIHLQKAVEQNPAEHSESDSDENWQDKLTILATECIYDDIELKPPPFPFEQRWDTEAGDLIRQRKGWGKKRKRRQQLQVYNGEEEDEYWNGDYEDYGYSVGDMQLEYDDTEQPNGHMEGVGKTAENEDPTDDLPALPSDTTSLRDLGDGDLNRRAIIAFKQLDLSKATNWQPTVSAFRVAEIHDVFEDQIFKIRLAKRDRRQTKNAEEDDEEDGEIQYSGFEMPGFDEEEDDGFRELSFADLIEPKLLRAADTAGLGDAEKPSISCAAKESSSRGPSPASNEAPATHDGSGEGRPSLQDTGNARADPDEGQLNPKAADAADADSSPIKSPQFVGFESPRVEVASAPEAGREDPASGFASDPAAGQDSEDGREARQPDAVLPEIKDPPSTLHSTLLPADPADDPFNLSDDDLQMISSPTSVVSFNHLIQQYFPKIKQEPPASSPLLKKEPGASQAKSPSQSSARSVVPNPFYEIDKAQEELQRRQDSRKGTRNRDLDLEGGDGAMDFLSLARSPSPRSRKSRSVESPLPSLISVVPGSDQVYLNDSGPKSPASQASLVDLTQSSPLQSPGGSDEDYARSQRLPRGSGWVQKDIPATRRQTRQSRGRRR</sequence>
<feature type="region of interest" description="Disordered" evidence="1">
    <location>
        <begin position="627"/>
        <end position="713"/>
    </location>
</feature>
<evidence type="ECO:0000256" key="1">
    <source>
        <dbReference type="SAM" id="MobiDB-lite"/>
    </source>
</evidence>
<dbReference type="STRING" id="1448320.A0A319D740"/>
<feature type="compositionally biased region" description="Acidic residues" evidence="1">
    <location>
        <begin position="227"/>
        <end position="242"/>
    </location>
</feature>
<dbReference type="Pfam" id="PF24054">
    <property type="entry name" value="DUF7357"/>
    <property type="match status" value="1"/>
</dbReference>
<gene>
    <name evidence="3" type="ORF">BO71DRAFT_361559</name>
</gene>
<evidence type="ECO:0000313" key="3">
    <source>
        <dbReference type="EMBL" id="PYH90367.1"/>
    </source>
</evidence>
<dbReference type="OrthoDB" id="3365616at2759"/>
<proteinExistence type="predicted"/>
<name>A0A319D740_9EURO</name>
<feature type="compositionally biased region" description="Low complexity" evidence="1">
    <location>
        <begin position="1164"/>
        <end position="1179"/>
    </location>
</feature>
<feature type="compositionally biased region" description="Basic and acidic residues" evidence="1">
    <location>
        <begin position="365"/>
        <end position="377"/>
    </location>
</feature>
<dbReference type="Proteomes" id="UP000247810">
    <property type="component" value="Unassembled WGS sequence"/>
</dbReference>
<feature type="compositionally biased region" description="Basic and acidic residues" evidence="1">
    <location>
        <begin position="1184"/>
        <end position="1208"/>
    </location>
</feature>
<feature type="compositionally biased region" description="Acidic residues" evidence="1">
    <location>
        <begin position="529"/>
        <end position="542"/>
    </location>
</feature>
<dbReference type="EMBL" id="KZ825985">
    <property type="protein sequence ID" value="PYH90367.1"/>
    <property type="molecule type" value="Genomic_DNA"/>
</dbReference>
<feature type="compositionally biased region" description="Basic residues" evidence="1">
    <location>
        <begin position="556"/>
        <end position="567"/>
    </location>
</feature>
<feature type="region of interest" description="Disordered" evidence="1">
    <location>
        <begin position="822"/>
        <end position="857"/>
    </location>
</feature>
<feature type="compositionally biased region" description="Basic and acidic residues" evidence="1">
    <location>
        <begin position="694"/>
        <end position="703"/>
    </location>
</feature>
<evidence type="ECO:0000259" key="2">
    <source>
        <dbReference type="Pfam" id="PF24054"/>
    </source>
</evidence>
<feature type="region of interest" description="Disordered" evidence="1">
    <location>
        <begin position="1146"/>
        <end position="1319"/>
    </location>
</feature>
<feature type="region of interest" description="Disordered" evidence="1">
    <location>
        <begin position="966"/>
        <end position="1123"/>
    </location>
</feature>
<feature type="compositionally biased region" description="Acidic residues" evidence="1">
    <location>
        <begin position="472"/>
        <end position="485"/>
    </location>
</feature>
<feature type="compositionally biased region" description="Low complexity" evidence="1">
    <location>
        <begin position="486"/>
        <end position="496"/>
    </location>
</feature>